<dbReference type="Gene3D" id="2.60.120.260">
    <property type="entry name" value="Galactose-binding domain-like"/>
    <property type="match status" value="1"/>
</dbReference>
<dbReference type="AlphaFoldDB" id="A0A1M6IBV8"/>
<dbReference type="InterPro" id="IPR013736">
    <property type="entry name" value="Xaa-Pro_dipept_C"/>
</dbReference>
<feature type="chain" id="PRO_5012929138" evidence="3">
    <location>
        <begin position="42"/>
        <end position="547"/>
    </location>
</feature>
<evidence type="ECO:0000259" key="4">
    <source>
        <dbReference type="SMART" id="SM00939"/>
    </source>
</evidence>
<dbReference type="PANTHER" id="PTHR22946:SF9">
    <property type="entry name" value="POLYKETIDE TRANSFERASE AF380"/>
    <property type="match status" value="1"/>
</dbReference>
<gene>
    <name evidence="5" type="ORF">SAMN05421803_10574</name>
</gene>
<dbReference type="OrthoDB" id="3276960at2"/>
<reference evidence="5 6" key="1">
    <citation type="submission" date="2016-11" db="EMBL/GenBank/DDBJ databases">
        <authorList>
            <person name="Jaros S."/>
            <person name="Januszkiewicz K."/>
            <person name="Wedrychowicz H."/>
        </authorList>
    </citation>
    <scope>NUCLEOTIDE SEQUENCE [LARGE SCALE GENOMIC DNA]</scope>
    <source>
        <strain evidence="5 6">CGMCC 4.5723</strain>
    </source>
</reference>
<dbReference type="Gene3D" id="3.40.50.1820">
    <property type="entry name" value="alpha/beta hydrolase"/>
    <property type="match status" value="2"/>
</dbReference>
<dbReference type="STRING" id="758803.SAMN05421803_10574"/>
<dbReference type="InterPro" id="IPR008979">
    <property type="entry name" value="Galactose-bd-like_sf"/>
</dbReference>
<feature type="domain" description="Xaa-Pro dipeptidyl-peptidase C-terminal" evidence="4">
    <location>
        <begin position="309"/>
        <end position="543"/>
    </location>
</feature>
<organism evidence="5 6">
    <name type="scientific">Nocardiopsis flavescens</name>
    <dbReference type="NCBI Taxonomy" id="758803"/>
    <lineage>
        <taxon>Bacteria</taxon>
        <taxon>Bacillati</taxon>
        <taxon>Actinomycetota</taxon>
        <taxon>Actinomycetes</taxon>
        <taxon>Streptosporangiales</taxon>
        <taxon>Nocardiopsidaceae</taxon>
        <taxon>Nocardiopsis</taxon>
    </lineage>
</organism>
<evidence type="ECO:0000256" key="3">
    <source>
        <dbReference type="SAM" id="SignalP"/>
    </source>
</evidence>
<dbReference type="SMART" id="SM00939">
    <property type="entry name" value="PepX_C"/>
    <property type="match status" value="1"/>
</dbReference>
<dbReference type="InterPro" id="IPR029058">
    <property type="entry name" value="AB_hydrolase_fold"/>
</dbReference>
<feature type="signal peptide" evidence="3">
    <location>
        <begin position="1"/>
        <end position="41"/>
    </location>
</feature>
<sequence>MRSQTPRSAPPRPRPAPVRLLAGLVAAVLAAVLLSPAPAAAAVGSQIRYTTITSHDGTAIRAKVITPTGTEGPHPLLVMPSAWGTPHLLYVGAGARLAQESGYQVVTYSSRGFWDSGGRIEVAGPQDRADASAVIDWALENTDADPGRIGMAGISYGGGISLLTAAEDDRIRAVASLSGWADLQESLYPGGTVDVQSAELLLGAAALTGRKGETLQNVERAYRRGDIGPALDMAPDRSAATKVDRINANGTAVMMAHGWNDGMFPVGHITDFYGELSGPKRLMLAPGDHATQELFGAAGLPDEVWEGVGDWFDHHLKGEDNGVGAADPVMVKPNNGRGAWSSHPDWESVTGGEQTFHLGRPGTDWTRWQSSGAMGAEPDTGWSHGVRTGIGTTAESGTVLLSGALQQFFDVPTGVLLPTVDRYRAGVWTSPAYPDGARVAGAPEATFTLTPTAREQSVFVYLYAIDSNGRGALLSHAPHTLRDAVPGAPVTVTTELAPVVWDVPAGHRLAVVVDTRDLRYRSESTIGNRVTFTSPEAEPTRVTIPFA</sequence>
<comment type="similarity">
    <text evidence="1">Belongs to the AB hydrolase superfamily.</text>
</comment>
<dbReference type="GO" id="GO:0052689">
    <property type="term" value="F:carboxylic ester hydrolase activity"/>
    <property type="evidence" value="ECO:0007669"/>
    <property type="project" value="UniProtKB-ARBA"/>
</dbReference>
<evidence type="ECO:0000313" key="6">
    <source>
        <dbReference type="Proteomes" id="UP000184452"/>
    </source>
</evidence>
<accession>A0A1M6IBV8</accession>
<name>A0A1M6IBV8_9ACTN</name>
<dbReference type="GO" id="GO:0008239">
    <property type="term" value="F:dipeptidyl-peptidase activity"/>
    <property type="evidence" value="ECO:0007669"/>
    <property type="project" value="InterPro"/>
</dbReference>
<protein>
    <submittedName>
        <fullName evidence="5">Predicted acyl esterase</fullName>
    </submittedName>
</protein>
<dbReference type="InterPro" id="IPR050261">
    <property type="entry name" value="FrsA_esterase"/>
</dbReference>
<evidence type="ECO:0000256" key="1">
    <source>
        <dbReference type="ARBA" id="ARBA00008645"/>
    </source>
</evidence>
<evidence type="ECO:0000313" key="5">
    <source>
        <dbReference type="EMBL" id="SHJ31816.1"/>
    </source>
</evidence>
<dbReference type="EMBL" id="FQZK01000005">
    <property type="protein sequence ID" value="SHJ31816.1"/>
    <property type="molecule type" value="Genomic_DNA"/>
</dbReference>
<dbReference type="Pfam" id="PF02129">
    <property type="entry name" value="Peptidase_S15"/>
    <property type="match status" value="1"/>
</dbReference>
<proteinExistence type="inferred from homology"/>
<dbReference type="SUPFAM" id="SSF49785">
    <property type="entry name" value="Galactose-binding domain-like"/>
    <property type="match status" value="1"/>
</dbReference>
<dbReference type="Proteomes" id="UP000184452">
    <property type="component" value="Unassembled WGS sequence"/>
</dbReference>
<keyword evidence="3" id="KW-0732">Signal</keyword>
<keyword evidence="2" id="KW-0378">Hydrolase</keyword>
<dbReference type="Pfam" id="PF08530">
    <property type="entry name" value="PepX_C"/>
    <property type="match status" value="1"/>
</dbReference>
<dbReference type="SUPFAM" id="SSF53474">
    <property type="entry name" value="alpha/beta-Hydrolases"/>
    <property type="match status" value="1"/>
</dbReference>
<dbReference type="PANTHER" id="PTHR22946">
    <property type="entry name" value="DIENELACTONE HYDROLASE DOMAIN-CONTAINING PROTEIN-RELATED"/>
    <property type="match status" value="1"/>
</dbReference>
<dbReference type="RefSeq" id="WP_073378463.1">
    <property type="nucleotide sequence ID" value="NZ_FQZK01000005.1"/>
</dbReference>
<dbReference type="InterPro" id="IPR000383">
    <property type="entry name" value="Xaa-Pro-like_dom"/>
</dbReference>
<evidence type="ECO:0000256" key="2">
    <source>
        <dbReference type="ARBA" id="ARBA00022801"/>
    </source>
</evidence>
<keyword evidence="6" id="KW-1185">Reference proteome</keyword>